<feature type="chain" id="PRO_5043649765" description="Lipoprotein" evidence="1">
    <location>
        <begin position="26"/>
        <end position="199"/>
    </location>
</feature>
<organism evidence="2">
    <name type="scientific">Jonesiaceae bacterium BS-20</name>
    <dbReference type="NCBI Taxonomy" id="3120821"/>
    <lineage>
        <taxon>Bacteria</taxon>
        <taxon>Bacillati</taxon>
        <taxon>Actinomycetota</taxon>
        <taxon>Actinomycetes</taxon>
        <taxon>Micrococcales</taxon>
        <taxon>Jonesiaceae</taxon>
    </lineage>
</organism>
<dbReference type="AlphaFoldDB" id="A0AAU7DTQ5"/>
<accession>A0AAU7DTQ5</accession>
<evidence type="ECO:0000313" key="2">
    <source>
        <dbReference type="EMBL" id="XBH20465.1"/>
    </source>
</evidence>
<evidence type="ECO:0000256" key="1">
    <source>
        <dbReference type="SAM" id="SignalP"/>
    </source>
</evidence>
<proteinExistence type="predicted"/>
<keyword evidence="1" id="KW-0732">Signal</keyword>
<feature type="signal peptide" evidence="1">
    <location>
        <begin position="1"/>
        <end position="25"/>
    </location>
</feature>
<dbReference type="EMBL" id="CP146203">
    <property type="protein sequence ID" value="XBH20465.1"/>
    <property type="molecule type" value="Genomic_DNA"/>
</dbReference>
<gene>
    <name evidence="2" type="ORF">V5R04_09420</name>
</gene>
<dbReference type="PROSITE" id="PS51257">
    <property type="entry name" value="PROKAR_LIPOPROTEIN"/>
    <property type="match status" value="1"/>
</dbReference>
<protein>
    <recommendedName>
        <fullName evidence="3">Lipoprotein</fullName>
    </recommendedName>
</protein>
<evidence type="ECO:0008006" key="3">
    <source>
        <dbReference type="Google" id="ProtNLM"/>
    </source>
</evidence>
<reference evidence="2" key="1">
    <citation type="submission" date="2024-02" db="EMBL/GenBank/DDBJ databases">
        <title>Tomenella chthoni gen. nov. sp. nov., a member of the family Jonesiaceae isolated from bat guano.</title>
        <authorList>
            <person name="Miller S.L."/>
            <person name="King J."/>
            <person name="Sankaranarayanan K."/>
            <person name="Lawson P.A."/>
        </authorList>
    </citation>
    <scope>NUCLEOTIDE SEQUENCE</scope>
    <source>
        <strain evidence="2">BS-20</strain>
    </source>
</reference>
<sequence length="199" mass="21600">MRLPPRFALVPIVALAILLISGCLATPSPTGKNPNFPHDAPAGGQTFAQMEESIAMLPGIVTAEISGYEQLNLQGNTGVGIDLELDPGYQIVDGPALLTFLIESAWSVREGYMPNTSISVSFSTDGDFDVDANVYAYEAGWDDELQPTERSEWNFGFSRANVWLRNIGQDTQGQKNLLRLGQWPGPVPEVPQGAIIPRK</sequence>
<name>A0AAU7DTQ5_9MICO</name>